<evidence type="ECO:0000259" key="2">
    <source>
        <dbReference type="Pfam" id="PF12697"/>
    </source>
</evidence>
<dbReference type="InterPro" id="IPR052897">
    <property type="entry name" value="Sec-Metab_Biosynth_Hydrolase"/>
</dbReference>
<keyword evidence="4" id="KW-1185">Reference proteome</keyword>
<dbReference type="Proteomes" id="UP000503117">
    <property type="component" value="Chromosome"/>
</dbReference>
<protein>
    <submittedName>
        <fullName evidence="3">Alpha/beta hydrolase</fullName>
    </submittedName>
</protein>
<dbReference type="Pfam" id="PF12697">
    <property type="entry name" value="Abhydrolase_6"/>
    <property type="match status" value="1"/>
</dbReference>
<dbReference type="RefSeq" id="WP_169110761.1">
    <property type="nucleotide sequence ID" value="NZ_CP051684.1"/>
</dbReference>
<dbReference type="GO" id="GO:0016787">
    <property type="term" value="F:hydrolase activity"/>
    <property type="evidence" value="ECO:0007669"/>
    <property type="project" value="UniProtKB-KW"/>
</dbReference>
<dbReference type="PANTHER" id="PTHR37017">
    <property type="entry name" value="AB HYDROLASE-1 DOMAIN-CONTAINING PROTEIN-RELATED"/>
    <property type="match status" value="1"/>
</dbReference>
<dbReference type="Gene3D" id="3.40.50.1820">
    <property type="entry name" value="alpha/beta hydrolase"/>
    <property type="match status" value="1"/>
</dbReference>
<dbReference type="InterPro" id="IPR000073">
    <property type="entry name" value="AB_hydrolase_1"/>
</dbReference>
<feature type="signal peptide" evidence="1">
    <location>
        <begin position="1"/>
        <end position="20"/>
    </location>
</feature>
<sequence length="244" mass="25692">MKKLLLAGAFAALFSGAASAEVNNIVLVHGAYADGSCWNDVIAKLQQAGKHVTAVQNPLTSLTDDADATRRVLALQDGPVVLVGHSWAGTVISETGVDPKVKALVYVAARAPDAGEDYGALAAKFPAPPASAGLVKSPDGFAQLSEEAFVRDFGGDLDPARARVLYAGQGRISQTLFSARTTQAAWKVKPTYYAVSTNDRTTSPDLERFLAKRMGARTIELASSHLSMISHADEIANLILEAAK</sequence>
<gene>
    <name evidence="3" type="ORF">HH213_03380</name>
</gene>
<proteinExistence type="predicted"/>
<dbReference type="InterPro" id="IPR029058">
    <property type="entry name" value="AB_hydrolase_fold"/>
</dbReference>
<dbReference type="PANTHER" id="PTHR37017:SF11">
    <property type="entry name" value="ESTERASE_LIPASE_THIOESTERASE DOMAIN-CONTAINING PROTEIN"/>
    <property type="match status" value="1"/>
</dbReference>
<reference evidence="3 4" key="1">
    <citation type="submission" date="2020-04" db="EMBL/GenBank/DDBJ databases">
        <title>Genome sequencing of novel species.</title>
        <authorList>
            <person name="Heo J."/>
            <person name="Kim S.-J."/>
            <person name="Kim J.-S."/>
            <person name="Hong S.-B."/>
            <person name="Kwon S.-W."/>
        </authorList>
    </citation>
    <scope>NUCLEOTIDE SEQUENCE [LARGE SCALE GENOMIC DNA]</scope>
    <source>
        <strain evidence="3 4">AF9R3</strain>
    </source>
</reference>
<organism evidence="3 4">
    <name type="scientific">Duganella dendranthematis</name>
    <dbReference type="NCBI Taxonomy" id="2728021"/>
    <lineage>
        <taxon>Bacteria</taxon>
        <taxon>Pseudomonadati</taxon>
        <taxon>Pseudomonadota</taxon>
        <taxon>Betaproteobacteria</taxon>
        <taxon>Burkholderiales</taxon>
        <taxon>Oxalobacteraceae</taxon>
        <taxon>Telluria group</taxon>
        <taxon>Duganella</taxon>
    </lineage>
</organism>
<dbReference type="EMBL" id="CP051684">
    <property type="protein sequence ID" value="QJD89235.1"/>
    <property type="molecule type" value="Genomic_DNA"/>
</dbReference>
<evidence type="ECO:0000313" key="4">
    <source>
        <dbReference type="Proteomes" id="UP000503117"/>
    </source>
</evidence>
<evidence type="ECO:0000313" key="3">
    <source>
        <dbReference type="EMBL" id="QJD89235.1"/>
    </source>
</evidence>
<keyword evidence="1" id="KW-0732">Signal</keyword>
<dbReference type="SUPFAM" id="SSF53474">
    <property type="entry name" value="alpha/beta-Hydrolases"/>
    <property type="match status" value="1"/>
</dbReference>
<name>A0ABX6M4Z5_9BURK</name>
<feature type="domain" description="AB hydrolase-1" evidence="2">
    <location>
        <begin position="25"/>
        <end position="237"/>
    </location>
</feature>
<keyword evidence="3" id="KW-0378">Hydrolase</keyword>
<feature type="chain" id="PRO_5047309505" evidence="1">
    <location>
        <begin position="21"/>
        <end position="244"/>
    </location>
</feature>
<evidence type="ECO:0000256" key="1">
    <source>
        <dbReference type="SAM" id="SignalP"/>
    </source>
</evidence>
<accession>A0ABX6M4Z5</accession>